<proteinExistence type="predicted"/>
<dbReference type="Proteomes" id="UP000202485">
    <property type="component" value="Unassembled WGS sequence"/>
</dbReference>
<keyword evidence="1" id="KW-0472">Membrane</keyword>
<dbReference type="AlphaFoldDB" id="A0A238JXF5"/>
<dbReference type="RefSeq" id="WP_141138468.1">
    <property type="nucleotide sequence ID" value="NZ_FXYG01000001.1"/>
</dbReference>
<accession>A0A238JXF5</accession>
<evidence type="ECO:0000313" key="2">
    <source>
        <dbReference type="EMBL" id="SMX35331.1"/>
    </source>
</evidence>
<protein>
    <submittedName>
        <fullName evidence="2">Uncharacterized protein</fullName>
    </submittedName>
</protein>
<gene>
    <name evidence="2" type="ORF">RUA8715_00924</name>
</gene>
<evidence type="ECO:0000256" key="1">
    <source>
        <dbReference type="SAM" id="Phobius"/>
    </source>
</evidence>
<sequence length="64" mass="6809">MTHSTNAAHFEAVQVGTAVAVLLATAIGFAAGLHWPQDTFSPGASAEPVLEDWHGNVRRSHWAD</sequence>
<reference evidence="3" key="1">
    <citation type="submission" date="2017-05" db="EMBL/GenBank/DDBJ databases">
        <authorList>
            <person name="Rodrigo-Torres L."/>
            <person name="Arahal R. D."/>
            <person name="Lucena T."/>
        </authorList>
    </citation>
    <scope>NUCLEOTIDE SEQUENCE [LARGE SCALE GENOMIC DNA]</scope>
    <source>
        <strain evidence="3">CECT 8715</strain>
    </source>
</reference>
<organism evidence="2 3">
    <name type="scientific">Ruegeria arenilitoris</name>
    <dbReference type="NCBI Taxonomy" id="1173585"/>
    <lineage>
        <taxon>Bacteria</taxon>
        <taxon>Pseudomonadati</taxon>
        <taxon>Pseudomonadota</taxon>
        <taxon>Alphaproteobacteria</taxon>
        <taxon>Rhodobacterales</taxon>
        <taxon>Roseobacteraceae</taxon>
        <taxon>Ruegeria</taxon>
    </lineage>
</organism>
<name>A0A238JXF5_9RHOB</name>
<keyword evidence="1" id="KW-0812">Transmembrane</keyword>
<keyword evidence="1" id="KW-1133">Transmembrane helix</keyword>
<feature type="transmembrane region" description="Helical" evidence="1">
    <location>
        <begin position="12"/>
        <end position="35"/>
    </location>
</feature>
<evidence type="ECO:0000313" key="3">
    <source>
        <dbReference type="Proteomes" id="UP000202485"/>
    </source>
</evidence>
<keyword evidence="3" id="KW-1185">Reference proteome</keyword>
<dbReference type="EMBL" id="FXYG01000001">
    <property type="protein sequence ID" value="SMX35331.1"/>
    <property type="molecule type" value="Genomic_DNA"/>
</dbReference>
<dbReference type="OrthoDB" id="7709208at2"/>